<organism evidence="2 3">
    <name type="scientific">Raoultibacter timonensis</name>
    <dbReference type="NCBI Taxonomy" id="1907662"/>
    <lineage>
        <taxon>Bacteria</taxon>
        <taxon>Bacillati</taxon>
        <taxon>Actinomycetota</taxon>
        <taxon>Coriobacteriia</taxon>
        <taxon>Eggerthellales</taxon>
        <taxon>Eggerthellaceae</taxon>
        <taxon>Raoultibacter</taxon>
    </lineage>
</organism>
<reference evidence="2 3" key="1">
    <citation type="submission" date="2022-01" db="EMBL/GenBank/DDBJ databases">
        <title>Novel bile acid biosynthetic pathways are enriched in the microbiome of centenarians.</title>
        <authorList>
            <person name="Sato Y."/>
            <person name="Atarashi K."/>
            <person name="Plichta R.D."/>
            <person name="Arai Y."/>
            <person name="Sasajima S."/>
            <person name="Kearney M.S."/>
            <person name="Suda W."/>
            <person name="Takeshita K."/>
            <person name="Sasaki T."/>
            <person name="Okamoto S."/>
            <person name="Skelly N.A."/>
            <person name="Okamura Y."/>
            <person name="Vlamakis H."/>
            <person name="Li Y."/>
            <person name="Tanoue T."/>
            <person name="Takei H."/>
            <person name="Nittono H."/>
            <person name="Narushima S."/>
            <person name="Irie J."/>
            <person name="Itoh H."/>
            <person name="Moriya K."/>
            <person name="Sugiura Y."/>
            <person name="Suematsu M."/>
            <person name="Moritoki N."/>
            <person name="Shibata S."/>
            <person name="Littman R.D."/>
            <person name="Fischbach A.M."/>
            <person name="Uwamino Y."/>
            <person name="Inoue T."/>
            <person name="Honda A."/>
            <person name="Hattori M."/>
            <person name="Murai T."/>
            <person name="Xavier J.R."/>
            <person name="Hirose N."/>
            <person name="Honda K."/>
        </authorList>
    </citation>
    <scope>NUCLEOTIDE SEQUENCE [LARGE SCALE GENOMIC DNA]</scope>
    <source>
        <strain evidence="2 3">CE91-St30</strain>
    </source>
</reference>
<evidence type="ECO:0000313" key="3">
    <source>
        <dbReference type="Proteomes" id="UP001320544"/>
    </source>
</evidence>
<dbReference type="CDD" id="cd04301">
    <property type="entry name" value="NAT_SF"/>
    <property type="match status" value="1"/>
</dbReference>
<proteinExistence type="predicted"/>
<dbReference type="Gene3D" id="3.40.630.30">
    <property type="match status" value="1"/>
</dbReference>
<dbReference type="PANTHER" id="PTHR43451:SF1">
    <property type="entry name" value="ACETYLTRANSFERASE"/>
    <property type="match status" value="1"/>
</dbReference>
<name>A0ABM7WJA1_9ACTN</name>
<evidence type="ECO:0000313" key="2">
    <source>
        <dbReference type="EMBL" id="BDE96333.1"/>
    </source>
</evidence>
<dbReference type="EMBL" id="AP025564">
    <property type="protein sequence ID" value="BDE96333.1"/>
    <property type="molecule type" value="Genomic_DNA"/>
</dbReference>
<accession>A0ABM7WJA1</accession>
<sequence length="154" mass="17720">MIRPIDADQLRDSKAMPLVLRVFGEFEAPEYSDEGVREFQEYVDERAMEQRLRSGELLMWGYFVDGRVVGVIAMRPIGHVSLLFVDKEHHRRGIARRLLDVAVSTCMKRSARIETTVNPSPYAVGFYRKLGFVETDGEQTLNGIRFVPMKRTEP</sequence>
<dbReference type="Pfam" id="PF13673">
    <property type="entry name" value="Acetyltransf_10"/>
    <property type="match status" value="1"/>
</dbReference>
<dbReference type="SUPFAM" id="SSF55729">
    <property type="entry name" value="Acyl-CoA N-acyltransferases (Nat)"/>
    <property type="match status" value="1"/>
</dbReference>
<dbReference type="InterPro" id="IPR016181">
    <property type="entry name" value="Acyl_CoA_acyltransferase"/>
</dbReference>
<dbReference type="PANTHER" id="PTHR43451">
    <property type="entry name" value="ACETYLTRANSFERASE (GNAT) FAMILY PROTEIN"/>
    <property type="match status" value="1"/>
</dbReference>
<gene>
    <name evidence="2" type="ORF">CE91St30_16660</name>
</gene>
<dbReference type="InterPro" id="IPR000182">
    <property type="entry name" value="GNAT_dom"/>
</dbReference>
<dbReference type="InterPro" id="IPR052564">
    <property type="entry name" value="N-acetyltrans/Recomb-assoc"/>
</dbReference>
<feature type="domain" description="N-acetyltransferase" evidence="1">
    <location>
        <begin position="18"/>
        <end position="154"/>
    </location>
</feature>
<protein>
    <recommendedName>
        <fullName evidence="1">N-acetyltransferase domain-containing protein</fullName>
    </recommendedName>
</protein>
<dbReference type="PROSITE" id="PS51186">
    <property type="entry name" value="GNAT"/>
    <property type="match status" value="1"/>
</dbReference>
<evidence type="ECO:0000259" key="1">
    <source>
        <dbReference type="PROSITE" id="PS51186"/>
    </source>
</evidence>
<keyword evidence="3" id="KW-1185">Reference proteome</keyword>
<dbReference type="Proteomes" id="UP001320544">
    <property type="component" value="Chromosome"/>
</dbReference>
<dbReference type="RefSeq" id="WP_244385679.1">
    <property type="nucleotide sequence ID" value="NZ_AP025564.1"/>
</dbReference>